<feature type="compositionally biased region" description="Basic and acidic residues" evidence="2">
    <location>
        <begin position="350"/>
        <end position="359"/>
    </location>
</feature>
<organism evidence="3 4">
    <name type="scientific">Cryptotermes secundus</name>
    <dbReference type="NCBI Taxonomy" id="105785"/>
    <lineage>
        <taxon>Eukaryota</taxon>
        <taxon>Metazoa</taxon>
        <taxon>Ecdysozoa</taxon>
        <taxon>Arthropoda</taxon>
        <taxon>Hexapoda</taxon>
        <taxon>Insecta</taxon>
        <taxon>Pterygota</taxon>
        <taxon>Neoptera</taxon>
        <taxon>Polyneoptera</taxon>
        <taxon>Dictyoptera</taxon>
        <taxon>Blattodea</taxon>
        <taxon>Blattoidea</taxon>
        <taxon>Termitoidae</taxon>
        <taxon>Kalotermitidae</taxon>
        <taxon>Cryptotermitinae</taxon>
        <taxon>Cryptotermes</taxon>
    </lineage>
</organism>
<comment type="caution">
    <text evidence="3">The sequence shown here is derived from an EMBL/GenBank/DDBJ whole genome shotgun (WGS) entry which is preliminary data.</text>
</comment>
<gene>
    <name evidence="3" type="ORF">B7P43_G04388</name>
</gene>
<evidence type="ECO:0000256" key="1">
    <source>
        <dbReference type="SAM" id="Coils"/>
    </source>
</evidence>
<sequence length="397" mass="45108">MANSEFKYCNKVQCQCCAKLLEELEKARRELQSLKEIIIIIEVNPTETRRITPKSPSKIEDGRWSVVRPKQLKQFKIPLVVNRFVMPLEMFPVATKEEGKSTIAYGAAKEKPRKHKVLLLGDSQLRGCADLLKQNLNKEFGVSGLVKSGAKTSDILATNMEENMSEIDVIVVYAGTNDISKNSAKEGLSTIINFVRRNSHTNIMVMEVLRRHDLVDWSCVNKEVKSFNRHLAKRLKLYKHVSVIRVNLNRQHFTRHGLHTNSKGKREMCQQVAELIQQKLEAVVNALPLKYKEYTVHDEAAVNHGKQEERTSANPSPNCMAELVQQKLRAVVNALPLKYKEDTVHDKAAVNHGKQEERTSANPSPNCMAPSTGAQQQKVRMSTRRRRPPVKLSKDFL</sequence>
<reference evidence="3 4" key="1">
    <citation type="submission" date="2017-12" db="EMBL/GenBank/DDBJ databases">
        <title>Hemimetabolous genomes reveal molecular basis of termite eusociality.</title>
        <authorList>
            <person name="Harrison M.C."/>
            <person name="Jongepier E."/>
            <person name="Robertson H.M."/>
            <person name="Arning N."/>
            <person name="Bitard-Feildel T."/>
            <person name="Chao H."/>
            <person name="Childers C.P."/>
            <person name="Dinh H."/>
            <person name="Doddapaneni H."/>
            <person name="Dugan S."/>
            <person name="Gowin J."/>
            <person name="Greiner C."/>
            <person name="Han Y."/>
            <person name="Hu H."/>
            <person name="Hughes D.S.T."/>
            <person name="Huylmans A.-K."/>
            <person name="Kemena C."/>
            <person name="Kremer L.P.M."/>
            <person name="Lee S.L."/>
            <person name="Lopez-Ezquerra A."/>
            <person name="Mallet L."/>
            <person name="Monroy-Kuhn J.M."/>
            <person name="Moser A."/>
            <person name="Murali S.C."/>
            <person name="Muzny D.M."/>
            <person name="Otani S."/>
            <person name="Piulachs M.-D."/>
            <person name="Poelchau M."/>
            <person name="Qu J."/>
            <person name="Schaub F."/>
            <person name="Wada-Katsumata A."/>
            <person name="Worley K.C."/>
            <person name="Xie Q."/>
            <person name="Ylla G."/>
            <person name="Poulsen M."/>
            <person name="Gibbs R.A."/>
            <person name="Schal C."/>
            <person name="Richards S."/>
            <person name="Belles X."/>
            <person name="Korb J."/>
            <person name="Bornberg-Bauer E."/>
        </authorList>
    </citation>
    <scope>NUCLEOTIDE SEQUENCE [LARGE SCALE GENOMIC DNA]</scope>
    <source>
        <tissue evidence="3">Whole body</tissue>
    </source>
</reference>
<keyword evidence="4" id="KW-1185">Reference proteome</keyword>
<feature type="region of interest" description="Disordered" evidence="2">
    <location>
        <begin position="350"/>
        <end position="397"/>
    </location>
</feature>
<keyword evidence="1" id="KW-0175">Coiled coil</keyword>
<dbReference type="EMBL" id="NEVH01020330">
    <property type="protein sequence ID" value="PNF21874.1"/>
    <property type="molecule type" value="Genomic_DNA"/>
</dbReference>
<protein>
    <submittedName>
        <fullName evidence="3">Uncharacterized protein</fullName>
    </submittedName>
</protein>
<dbReference type="InterPro" id="IPR036514">
    <property type="entry name" value="SGNH_hydro_sf"/>
</dbReference>
<feature type="coiled-coil region" evidence="1">
    <location>
        <begin position="14"/>
        <end position="44"/>
    </location>
</feature>
<evidence type="ECO:0000313" key="3">
    <source>
        <dbReference type="EMBL" id="PNF21874.1"/>
    </source>
</evidence>
<evidence type="ECO:0000313" key="4">
    <source>
        <dbReference type="Proteomes" id="UP000235965"/>
    </source>
</evidence>
<dbReference type="SUPFAM" id="SSF52266">
    <property type="entry name" value="SGNH hydrolase"/>
    <property type="match status" value="1"/>
</dbReference>
<dbReference type="OrthoDB" id="8197448at2759"/>
<dbReference type="Gene3D" id="3.40.50.1110">
    <property type="entry name" value="SGNH hydrolase"/>
    <property type="match status" value="1"/>
</dbReference>
<name>A0A2J7PZW2_9NEOP</name>
<proteinExistence type="predicted"/>
<accession>A0A2J7PZW2</accession>
<dbReference type="CDD" id="cd00229">
    <property type="entry name" value="SGNH_hydrolase"/>
    <property type="match status" value="1"/>
</dbReference>
<evidence type="ECO:0000256" key="2">
    <source>
        <dbReference type="SAM" id="MobiDB-lite"/>
    </source>
</evidence>
<dbReference type="STRING" id="105785.A0A2J7PZW2"/>
<dbReference type="InParanoid" id="A0A2J7PZW2"/>
<dbReference type="AlphaFoldDB" id="A0A2J7PZW2"/>
<dbReference type="Proteomes" id="UP000235965">
    <property type="component" value="Unassembled WGS sequence"/>
</dbReference>